<dbReference type="InterPro" id="IPR003719">
    <property type="entry name" value="Phenazine_PhzF-like"/>
</dbReference>
<dbReference type="Proteomes" id="UP000029387">
    <property type="component" value="Unassembled WGS sequence"/>
</dbReference>
<protein>
    <submittedName>
        <fullName evidence="1">Phenazine biosynthesis protein</fullName>
    </submittedName>
</protein>
<dbReference type="NCBIfam" id="TIGR00654">
    <property type="entry name" value="PhzF_family"/>
    <property type="match status" value="1"/>
</dbReference>
<dbReference type="AlphaFoldDB" id="A0A087RZ66"/>
<dbReference type="PANTHER" id="PTHR13774:SF32">
    <property type="entry name" value="ANTISENSE-ENHANCING SEQUENCE 1"/>
    <property type="match status" value="1"/>
</dbReference>
<dbReference type="PANTHER" id="PTHR13774">
    <property type="entry name" value="PHENAZINE BIOSYNTHESIS PROTEIN"/>
    <property type="match status" value="1"/>
</dbReference>
<comment type="caution">
    <text evidence="1">The sequence shown here is derived from an EMBL/GenBank/DDBJ whole genome shotgun (WGS) entry which is preliminary data.</text>
</comment>
<dbReference type="Pfam" id="PF02567">
    <property type="entry name" value="PhzC-PhzF"/>
    <property type="match status" value="1"/>
</dbReference>
<sequence>MGVFTEKNFEVNQLAVFPSAEGITDENMQKIAKEFNYSETTFVTSTEEKNIKNVRIFTPESEVDFAGHPNIGTAMLLALIGEYFDKKQIDIIFKEKVGDVPLRISFENSKPQNAELSVAKLPEEGSDILSLEQIAKAISLNVSDIVSSEQPLAFSCGLQFLFVPIINLDKLKQATLNYEQWKNNISKSWAPQLFLFTNETVLPNSNFHARMFAPALGISEDPATGSAVAALAGYISKKMMERSLMLLNKDLKSIDLAL</sequence>
<dbReference type="SUPFAM" id="SSF54506">
    <property type="entry name" value="Diaminopimelate epimerase-like"/>
    <property type="match status" value="1"/>
</dbReference>
<keyword evidence="2" id="KW-1185">Reference proteome</keyword>
<dbReference type="GO" id="GO:0005737">
    <property type="term" value="C:cytoplasm"/>
    <property type="evidence" value="ECO:0007669"/>
    <property type="project" value="TreeGrafter"/>
</dbReference>
<dbReference type="PIRSF" id="PIRSF016184">
    <property type="entry name" value="PhzC_PhzF"/>
    <property type="match status" value="1"/>
</dbReference>
<name>A0A087RZ66_9ARCH</name>
<dbReference type="Gene3D" id="3.10.310.10">
    <property type="entry name" value="Diaminopimelate Epimerase, Chain A, domain 1"/>
    <property type="match status" value="2"/>
</dbReference>
<dbReference type="EMBL" id="JOSZ01000014">
    <property type="protein sequence ID" value="KFM18770.1"/>
    <property type="molecule type" value="Genomic_DNA"/>
</dbReference>
<proteinExistence type="predicted"/>
<organism evidence="1 2">
    <name type="scientific">Marine Group I thaumarchaeote SCGC AAA799-P11</name>
    <dbReference type="NCBI Taxonomy" id="1502295"/>
    <lineage>
        <taxon>Archaea</taxon>
        <taxon>Nitrososphaerota</taxon>
        <taxon>Marine Group I</taxon>
    </lineage>
</organism>
<dbReference type="PATRIC" id="fig|1502295.3.peg.944"/>
<evidence type="ECO:0000313" key="2">
    <source>
        <dbReference type="Proteomes" id="UP000029387"/>
    </source>
</evidence>
<reference evidence="1 2" key="1">
    <citation type="submission" date="2014-06" db="EMBL/GenBank/DDBJ databases">
        <authorList>
            <person name="Ngugi D.K."/>
            <person name="Blom J."/>
            <person name="Alam I."/>
            <person name="Rashid M."/>
            <person name="Baalawi W."/>
            <person name="Zhang G."/>
            <person name="Hikmawan T."/>
            <person name="Guan Y."/>
            <person name="Antunes A."/>
            <person name="Siam R."/>
            <person name="El-Dorry H."/>
            <person name="Bajic V."/>
            <person name="Stingl U."/>
        </authorList>
    </citation>
    <scope>NUCLEOTIDE SEQUENCE [LARGE SCALE GENOMIC DNA]</scope>
    <source>
        <strain evidence="1">SCGC AAA799-P11</strain>
    </source>
</reference>
<accession>A0A087RZ66</accession>
<dbReference type="GO" id="GO:0016853">
    <property type="term" value="F:isomerase activity"/>
    <property type="evidence" value="ECO:0007669"/>
    <property type="project" value="TreeGrafter"/>
</dbReference>
<evidence type="ECO:0000313" key="1">
    <source>
        <dbReference type="EMBL" id="KFM18770.1"/>
    </source>
</evidence>
<gene>
    <name evidence="1" type="ORF">AAA799P11_00979</name>
</gene>